<accession>A0A656HFE0</accession>
<protein>
    <recommendedName>
        <fullName evidence="4">Cobalamin ABC transporter</fullName>
    </recommendedName>
</protein>
<sequence length="188" mass="20242">MSALLSTKQQWLVGGILLLVMLATRIHVSNHLQDASWAIFFLAGFYLRHWLSFGVFMAAAVLIDYIAISQMGVSSFCVTDAYVALVPAYGALYAAGRWFGGLYRESLSALLPLAASLLVGVVACEVISSGSFYLLSPRFAEAGISGFAQDLVKYLPHSLAITGFYVGVAALVHIGMLHMRRPQGHVGV</sequence>
<gene>
    <name evidence="2" type="ORF">Thini_2358</name>
</gene>
<dbReference type="Proteomes" id="UP000005317">
    <property type="component" value="Unassembled WGS sequence"/>
</dbReference>
<evidence type="ECO:0000256" key="1">
    <source>
        <dbReference type="SAM" id="Phobius"/>
    </source>
</evidence>
<dbReference type="EMBL" id="JH651384">
    <property type="protein sequence ID" value="EIJ34912.1"/>
    <property type="molecule type" value="Genomic_DNA"/>
</dbReference>
<evidence type="ECO:0000313" key="2">
    <source>
        <dbReference type="EMBL" id="EIJ34912.1"/>
    </source>
</evidence>
<evidence type="ECO:0000313" key="3">
    <source>
        <dbReference type="Proteomes" id="UP000005317"/>
    </source>
</evidence>
<evidence type="ECO:0008006" key="4">
    <source>
        <dbReference type="Google" id="ProtNLM"/>
    </source>
</evidence>
<keyword evidence="3" id="KW-1185">Reference proteome</keyword>
<dbReference type="RefSeq" id="WP_002708830.1">
    <property type="nucleotide sequence ID" value="NZ_JH651384.1"/>
</dbReference>
<keyword evidence="1" id="KW-1133">Transmembrane helix</keyword>
<keyword evidence="1" id="KW-0812">Transmembrane</keyword>
<dbReference type="AlphaFoldDB" id="A0A656HFE0"/>
<reference evidence="3" key="1">
    <citation type="journal article" date="2011" name="Stand. Genomic Sci.">
        <title>Genome sequence of the filamentous, gliding Thiothrix nivea neotype strain (JP2(T)).</title>
        <authorList>
            <person name="Lapidus A."/>
            <person name="Nolan M."/>
            <person name="Lucas S."/>
            <person name="Glavina Del Rio T."/>
            <person name="Tice H."/>
            <person name="Cheng J.F."/>
            <person name="Tapia R."/>
            <person name="Han C."/>
            <person name="Goodwin L."/>
            <person name="Pitluck S."/>
            <person name="Liolios K."/>
            <person name="Pagani I."/>
            <person name="Ivanova N."/>
            <person name="Huntemann M."/>
            <person name="Mavromatis K."/>
            <person name="Mikhailova N."/>
            <person name="Pati A."/>
            <person name="Chen A."/>
            <person name="Palaniappan K."/>
            <person name="Land M."/>
            <person name="Brambilla E.M."/>
            <person name="Rohde M."/>
            <person name="Abt B."/>
            <person name="Verbarg S."/>
            <person name="Goker M."/>
            <person name="Bristow J."/>
            <person name="Eisen J.A."/>
            <person name="Markowitz V."/>
            <person name="Hugenholtz P."/>
            <person name="Kyrpides N.C."/>
            <person name="Klenk H.P."/>
            <person name="Woyke T."/>
        </authorList>
    </citation>
    <scope>NUCLEOTIDE SEQUENCE [LARGE SCALE GENOMIC DNA]</scope>
    <source>
        <strain evidence="3">ATCC 35100 / DSM 5205 / JP2</strain>
    </source>
</reference>
<keyword evidence="1" id="KW-0472">Membrane</keyword>
<proteinExistence type="predicted"/>
<feature type="transmembrane region" description="Helical" evidence="1">
    <location>
        <begin position="107"/>
        <end position="134"/>
    </location>
</feature>
<feature type="transmembrane region" description="Helical" evidence="1">
    <location>
        <begin position="154"/>
        <end position="174"/>
    </location>
</feature>
<organism evidence="2 3">
    <name type="scientific">Thiothrix nivea (strain ATCC 35100 / DSM 5205 / JP2)</name>
    <dbReference type="NCBI Taxonomy" id="870187"/>
    <lineage>
        <taxon>Bacteria</taxon>
        <taxon>Pseudomonadati</taxon>
        <taxon>Pseudomonadota</taxon>
        <taxon>Gammaproteobacteria</taxon>
        <taxon>Thiotrichales</taxon>
        <taxon>Thiotrichaceae</taxon>
        <taxon>Thiothrix</taxon>
    </lineage>
</organism>
<dbReference type="OrthoDB" id="9787530at2"/>
<name>A0A656HFE0_THINJ</name>
<feature type="transmembrane region" description="Helical" evidence="1">
    <location>
        <begin position="40"/>
        <end position="67"/>
    </location>
</feature>
<feature type="transmembrane region" description="Helical" evidence="1">
    <location>
        <begin position="73"/>
        <end position="95"/>
    </location>
</feature>
<feature type="transmembrane region" description="Helical" evidence="1">
    <location>
        <begin position="12"/>
        <end position="28"/>
    </location>
</feature>